<evidence type="ECO:0000256" key="3">
    <source>
        <dbReference type="ARBA" id="ARBA00022588"/>
    </source>
</evidence>
<keyword evidence="6 14" id="KW-0547">Nucleotide-binding</keyword>
<dbReference type="GO" id="GO:0035556">
    <property type="term" value="P:intracellular signal transduction"/>
    <property type="evidence" value="ECO:0007669"/>
    <property type="project" value="InterPro"/>
</dbReference>
<accession>A0A8D3DC66</accession>
<dbReference type="InterPro" id="IPR000980">
    <property type="entry name" value="SH2"/>
</dbReference>
<dbReference type="SUPFAM" id="SSF47031">
    <property type="entry name" value="Second domain of FERM"/>
    <property type="match status" value="1"/>
</dbReference>
<dbReference type="InterPro" id="IPR001245">
    <property type="entry name" value="Ser-Thr/Tyr_kinase_cat_dom"/>
</dbReference>
<dbReference type="FunFam" id="3.30.505.10:FF:000073">
    <property type="entry name" value="Tyrosine-protein kinase"/>
    <property type="match status" value="1"/>
</dbReference>
<feature type="binding site" evidence="15">
    <location>
        <position position="795"/>
    </location>
    <ligand>
        <name>ATP</name>
        <dbReference type="ChEBI" id="CHEBI:30616"/>
    </ligand>
</feature>
<dbReference type="PROSITE" id="PS00107">
    <property type="entry name" value="PROTEIN_KINASE_ATP"/>
    <property type="match status" value="1"/>
</dbReference>
<feature type="active site" description="Proton acceptor" evidence="13">
    <location>
        <position position="888"/>
    </location>
</feature>
<organism evidence="18 19">
    <name type="scientific">Scophthalmus maximus</name>
    <name type="common">Turbot</name>
    <name type="synonym">Psetta maxima</name>
    <dbReference type="NCBI Taxonomy" id="52904"/>
    <lineage>
        <taxon>Eukaryota</taxon>
        <taxon>Metazoa</taxon>
        <taxon>Chordata</taxon>
        <taxon>Craniata</taxon>
        <taxon>Vertebrata</taxon>
        <taxon>Euteleostomi</taxon>
        <taxon>Actinopterygii</taxon>
        <taxon>Neopterygii</taxon>
        <taxon>Teleostei</taxon>
        <taxon>Neoteleostei</taxon>
        <taxon>Acanthomorphata</taxon>
        <taxon>Carangaria</taxon>
        <taxon>Pleuronectiformes</taxon>
        <taxon>Pleuronectoidei</taxon>
        <taxon>Scophthalmidae</taxon>
        <taxon>Scophthalmus</taxon>
    </lineage>
</organism>
<dbReference type="InterPro" id="IPR051286">
    <property type="entry name" value="JAK"/>
</dbReference>
<dbReference type="EC" id="2.7.10.2" evidence="1"/>
<evidence type="ECO:0000256" key="7">
    <source>
        <dbReference type="ARBA" id="ARBA00022777"/>
    </source>
</evidence>
<evidence type="ECO:0000256" key="13">
    <source>
        <dbReference type="PIRSR" id="PIRSR000636-1"/>
    </source>
</evidence>
<dbReference type="InterPro" id="IPR019749">
    <property type="entry name" value="Band_41_domain"/>
</dbReference>
<dbReference type="GO" id="GO:0016020">
    <property type="term" value="C:membrane"/>
    <property type="evidence" value="ECO:0007669"/>
    <property type="project" value="InterPro"/>
</dbReference>
<dbReference type="GO" id="GO:0045087">
    <property type="term" value="P:innate immune response"/>
    <property type="evidence" value="ECO:0007669"/>
    <property type="project" value="UniProtKB-KW"/>
</dbReference>
<dbReference type="SMART" id="SM00295">
    <property type="entry name" value="B41"/>
    <property type="match status" value="1"/>
</dbReference>
<dbReference type="GO" id="GO:0005829">
    <property type="term" value="C:cytosol"/>
    <property type="evidence" value="ECO:0007669"/>
    <property type="project" value="TreeGrafter"/>
</dbReference>
<keyword evidence="8 14" id="KW-0067">ATP-binding</keyword>
<dbReference type="PRINTS" id="PR01823">
    <property type="entry name" value="JANUSKINASE"/>
</dbReference>
<keyword evidence="3" id="KW-0399">Innate immunity</keyword>
<keyword evidence="4" id="KW-0808">Transferase</keyword>
<keyword evidence="5" id="KW-0677">Repeat</keyword>
<dbReference type="InterPro" id="IPR041155">
    <property type="entry name" value="FERM_F1"/>
</dbReference>
<protein>
    <recommendedName>
        <fullName evidence="1">non-specific protein-tyrosine kinase</fullName>
        <ecNumber evidence="1">2.7.10.2</ecNumber>
    </recommendedName>
</protein>
<feature type="domain" description="FERM" evidence="17">
    <location>
        <begin position="19"/>
        <end position="342"/>
    </location>
</feature>
<dbReference type="FunFam" id="3.30.200.20:FF:000135">
    <property type="entry name" value="Tyrosine-protein kinase"/>
    <property type="match status" value="1"/>
</dbReference>
<reference evidence="18" key="1">
    <citation type="submission" date="2023-05" db="EMBL/GenBank/DDBJ databases">
        <title>High-quality long-read genome of Scophthalmus maximus.</title>
        <authorList>
            <person name="Lien S."/>
            <person name="Martinez P."/>
        </authorList>
    </citation>
    <scope>NUCLEOTIDE SEQUENCE [LARGE SCALE GENOMIC DNA]</scope>
</reference>
<dbReference type="InterPro" id="IPR035963">
    <property type="entry name" value="FERM_2"/>
</dbReference>
<dbReference type="GO" id="GO:0050865">
    <property type="term" value="P:regulation of cell activation"/>
    <property type="evidence" value="ECO:0007669"/>
    <property type="project" value="UniProtKB-ARBA"/>
</dbReference>
<dbReference type="Pfam" id="PF21990">
    <property type="entry name" value="SH2_1"/>
    <property type="match status" value="1"/>
</dbReference>
<keyword evidence="7" id="KW-0418">Kinase</keyword>
<evidence type="ECO:0000313" key="18">
    <source>
        <dbReference type="Ensembl" id="ENSSMAP00000057125.1"/>
    </source>
</evidence>
<dbReference type="InterPro" id="IPR000299">
    <property type="entry name" value="FERM_domain"/>
</dbReference>
<keyword evidence="3" id="KW-0391">Immunity</keyword>
<evidence type="ECO:0000256" key="5">
    <source>
        <dbReference type="ARBA" id="ARBA00022737"/>
    </source>
</evidence>
<dbReference type="PROSITE" id="PS50011">
    <property type="entry name" value="PROTEIN_KINASE_DOM"/>
    <property type="match status" value="2"/>
</dbReference>
<dbReference type="InterPro" id="IPR000719">
    <property type="entry name" value="Prot_kinase_dom"/>
</dbReference>
<evidence type="ECO:0000259" key="16">
    <source>
        <dbReference type="PROSITE" id="PS50011"/>
    </source>
</evidence>
<dbReference type="PANTHER" id="PTHR45807">
    <property type="entry name" value="TYROSINE-PROTEIN KINASE HOPSCOTCH"/>
    <property type="match status" value="1"/>
</dbReference>
<dbReference type="Gene3D" id="3.30.200.20">
    <property type="entry name" value="Phosphorylase Kinase, domain 1"/>
    <property type="match status" value="2"/>
</dbReference>
<dbReference type="Pfam" id="PF18379">
    <property type="entry name" value="FERM_F1"/>
    <property type="match status" value="1"/>
</dbReference>
<proteinExistence type="predicted"/>
<dbReference type="CDD" id="cd14473">
    <property type="entry name" value="FERM_B-lobe"/>
    <property type="match status" value="1"/>
</dbReference>
<sequence length="1049" mass="118980">MIRDRGGSQGSSSSTGPSLQVHLYLFPTTKDRTTIHITCGQISAENVCIQAGKKCGILPVYLSLFGLASSDLSFWYPPSHVFNTDEKLQVHFRVRFLFRNWFGLGSRTSYRYSLTRDRLSPVLDCSVIDYLFAQLRSDFIASEAGVSPPLSTQEECLGLAVLDLWRMATERHQSVRELCKTVSYKSCLPKSHRHDIQKRNRLDRYRIRNTLKRFLKKLGNCSVDECSLKLKYLVELAGIEPSLGSETFKVDPSASHSIHSTFSLMRVTGESGIQTGRSCPDSSPEWQTFCDFQEIIDISIKRVCHEQIPHDSRMEAKFQGLKEALSFVSLVDGYFRLTTDSSHYFCQDIAPPSILEAIKNHCHGPITSEFAVNKLKKSGFKASTPMHVCRSHSFITLCHCVVTILFHAAFIFLQTPLGLDYKDCLIVKNEHYSLPGVQKSFSSLRELTNYYHHTKLLLAEVPVKLARCCPPRPKGLIPQAIDKVIQLDIHLGQGSFTRIFKGYKTDIHEGEKHVTEVLLKELDVAHKNCWESLFEAASLMSQISHKHLVLVYGISVHGVQNIMVQEFVKHGALDLYLKRGGSVSVSWKLDVAKQLASVLNFLEQKNIVHGNICAKNLLLAREGDPSQGTSPFIKLSDPGVVILDRIPWVAPEVLKAPDNLTLECDKWSFGATVWEIFNDGNAPLRGWDLELKRQFYEGFQQLPPSQWTELADLISQCMAYQAAFRPSCRSIIRQLNSLITSGNDGSLSPQQDQTMFEERHLRYISPLGKGNFGSVELCRYDPLGDNTGELVAVKKLQPNNQSTQEDFQKEVNTLSALHCDYIVKFKGVCYSMGRLSMSLVMEYLPYGSLIGYLENNRHNVNTRRMLLFASQICKGMEYLQTLRYVHRDLAARNVLVASEVLVKIADFGLTKIIPFDKDYYWVTQPGESPIFWYAPECINESRFSSKSDVWSFGVVLHELFSYCNMKCNPKRIGHTVQGPSISMHLANILKSNWRLPAPPDCPPQVYGLMKQCWTYNYNERPCFYSLGNQIETILQDDREKPRGPIEIQF</sequence>
<dbReference type="GO" id="GO:0030154">
    <property type="term" value="P:cell differentiation"/>
    <property type="evidence" value="ECO:0007669"/>
    <property type="project" value="TreeGrafter"/>
</dbReference>
<evidence type="ECO:0000256" key="2">
    <source>
        <dbReference type="ARBA" id="ARBA00022553"/>
    </source>
</evidence>
<keyword evidence="10" id="KW-1064">Adaptive immunity</keyword>
<keyword evidence="2" id="KW-0597">Phosphoprotein</keyword>
<dbReference type="PROSITE" id="PS50057">
    <property type="entry name" value="FERM_3"/>
    <property type="match status" value="1"/>
</dbReference>
<evidence type="ECO:0000256" key="10">
    <source>
        <dbReference type="ARBA" id="ARBA00023130"/>
    </source>
</evidence>
<evidence type="ECO:0000256" key="11">
    <source>
        <dbReference type="ARBA" id="ARBA00023137"/>
    </source>
</evidence>
<feature type="binding site" evidence="14">
    <location>
        <begin position="767"/>
        <end position="775"/>
    </location>
    <ligand>
        <name>ATP</name>
        <dbReference type="ChEBI" id="CHEBI:30616"/>
    </ligand>
</feature>
<dbReference type="InterPro" id="IPR019748">
    <property type="entry name" value="FERM_central"/>
</dbReference>
<dbReference type="SMART" id="SM00219">
    <property type="entry name" value="TyrKc"/>
    <property type="match status" value="2"/>
</dbReference>
<dbReference type="InterPro" id="IPR011009">
    <property type="entry name" value="Kinase-like_dom_sf"/>
</dbReference>
<dbReference type="Ensembl" id="ENSSMAT00000076167.1">
    <property type="protein sequence ID" value="ENSSMAP00000057125.1"/>
    <property type="gene ID" value="ENSSMAG00000021187.2"/>
</dbReference>
<dbReference type="GO" id="GO:0005524">
    <property type="term" value="F:ATP binding"/>
    <property type="evidence" value="ECO:0007669"/>
    <property type="project" value="UniProtKB-UniRule"/>
</dbReference>
<dbReference type="Proteomes" id="UP000694558">
    <property type="component" value="Chromosome 12"/>
</dbReference>
<dbReference type="CDD" id="cd05038">
    <property type="entry name" value="PTKc_Jak_rpt2"/>
    <property type="match status" value="1"/>
</dbReference>
<dbReference type="Gene3D" id="1.10.510.10">
    <property type="entry name" value="Transferase(Phosphotransferase) domain 1"/>
    <property type="match status" value="2"/>
</dbReference>
<dbReference type="GO" id="GO:0022407">
    <property type="term" value="P:regulation of cell-cell adhesion"/>
    <property type="evidence" value="ECO:0007669"/>
    <property type="project" value="UniProtKB-ARBA"/>
</dbReference>
<dbReference type="FunFam" id="3.30.200.20:FF:000084">
    <property type="entry name" value="Tyrosine-protein kinase"/>
    <property type="match status" value="1"/>
</dbReference>
<dbReference type="GO" id="GO:0060397">
    <property type="term" value="P:growth hormone receptor signaling pathway via JAK-STAT"/>
    <property type="evidence" value="ECO:0007669"/>
    <property type="project" value="TreeGrafter"/>
</dbReference>
<dbReference type="PRINTS" id="PR00109">
    <property type="entry name" value="TYRKINASE"/>
</dbReference>
<gene>
    <name evidence="18" type="primary">jak3</name>
</gene>
<evidence type="ECO:0000256" key="8">
    <source>
        <dbReference type="ARBA" id="ARBA00022840"/>
    </source>
</evidence>
<keyword evidence="11" id="KW-0829">Tyrosine-protein kinase</keyword>
<dbReference type="InterPro" id="IPR041046">
    <property type="entry name" value="FERM_F2"/>
</dbReference>
<dbReference type="InterPro" id="IPR036860">
    <property type="entry name" value="SH2_dom_sf"/>
</dbReference>
<dbReference type="GO" id="GO:0007259">
    <property type="term" value="P:cell surface receptor signaling pathway via JAK-STAT"/>
    <property type="evidence" value="ECO:0007669"/>
    <property type="project" value="TreeGrafter"/>
</dbReference>
<evidence type="ECO:0000256" key="6">
    <source>
        <dbReference type="ARBA" id="ARBA00022741"/>
    </source>
</evidence>
<evidence type="ECO:0000256" key="9">
    <source>
        <dbReference type="ARBA" id="ARBA00022999"/>
    </source>
</evidence>
<dbReference type="PIRSF" id="PIRSF000636">
    <property type="entry name" value="TyrPK_Jak"/>
    <property type="match status" value="1"/>
</dbReference>
<dbReference type="InterPro" id="IPR008266">
    <property type="entry name" value="Tyr_kinase_AS"/>
</dbReference>
<comment type="catalytic activity">
    <reaction evidence="12">
        <text>L-tyrosyl-[protein] + ATP = O-phospho-L-tyrosyl-[protein] + ADP + H(+)</text>
        <dbReference type="Rhea" id="RHEA:10596"/>
        <dbReference type="Rhea" id="RHEA-COMP:10136"/>
        <dbReference type="Rhea" id="RHEA-COMP:20101"/>
        <dbReference type="ChEBI" id="CHEBI:15378"/>
        <dbReference type="ChEBI" id="CHEBI:30616"/>
        <dbReference type="ChEBI" id="CHEBI:46858"/>
        <dbReference type="ChEBI" id="CHEBI:61978"/>
        <dbReference type="ChEBI" id="CHEBI:456216"/>
        <dbReference type="EC" id="2.7.10.2"/>
    </reaction>
</comment>
<evidence type="ECO:0000256" key="12">
    <source>
        <dbReference type="ARBA" id="ARBA00051245"/>
    </source>
</evidence>
<dbReference type="GO" id="GO:0005131">
    <property type="term" value="F:growth hormone receptor binding"/>
    <property type="evidence" value="ECO:0007669"/>
    <property type="project" value="TreeGrafter"/>
</dbReference>
<feature type="domain" description="Protein kinase" evidence="16">
    <location>
        <begin position="485"/>
        <end position="739"/>
    </location>
</feature>
<keyword evidence="9" id="KW-0727">SH2 domain</keyword>
<dbReference type="SUPFAM" id="SSF56112">
    <property type="entry name" value="Protein kinase-like (PK-like)"/>
    <property type="match status" value="2"/>
</dbReference>
<dbReference type="GO" id="GO:0019221">
    <property type="term" value="P:cytokine-mediated signaling pathway"/>
    <property type="evidence" value="ECO:0007669"/>
    <property type="project" value="TreeGrafter"/>
</dbReference>
<dbReference type="Pfam" id="PF18377">
    <property type="entry name" value="FERM_F2"/>
    <property type="match status" value="1"/>
</dbReference>
<dbReference type="GO" id="GO:0004715">
    <property type="term" value="F:non-membrane spanning protein tyrosine kinase activity"/>
    <property type="evidence" value="ECO:0007669"/>
    <property type="project" value="UniProtKB-EC"/>
</dbReference>
<dbReference type="InterPro" id="IPR016251">
    <property type="entry name" value="Tyr_kinase_non-rcpt_Jak/Tyk2"/>
</dbReference>
<evidence type="ECO:0000256" key="4">
    <source>
        <dbReference type="ARBA" id="ARBA00022679"/>
    </source>
</evidence>
<dbReference type="AlphaFoldDB" id="A0A8D3DC66"/>
<dbReference type="GeneTree" id="ENSGT00940000166579"/>
<dbReference type="Pfam" id="PF07714">
    <property type="entry name" value="PK_Tyr_Ser-Thr"/>
    <property type="match status" value="2"/>
</dbReference>
<dbReference type="PROSITE" id="PS00109">
    <property type="entry name" value="PROTEIN_KINASE_TYR"/>
    <property type="match status" value="1"/>
</dbReference>
<dbReference type="Pfam" id="PF17887">
    <property type="entry name" value="Jak1_Phl"/>
    <property type="match status" value="1"/>
</dbReference>
<evidence type="ECO:0000256" key="15">
    <source>
        <dbReference type="PROSITE-ProRule" id="PRU10141"/>
    </source>
</evidence>
<name>A0A8D3DC66_SCOMX</name>
<evidence type="ECO:0000256" key="1">
    <source>
        <dbReference type="ARBA" id="ARBA00011903"/>
    </source>
</evidence>
<dbReference type="SUPFAM" id="SSF50729">
    <property type="entry name" value="PH domain-like"/>
    <property type="match status" value="1"/>
</dbReference>
<evidence type="ECO:0000259" key="17">
    <source>
        <dbReference type="PROSITE" id="PS50057"/>
    </source>
</evidence>
<dbReference type="SUPFAM" id="SSF55550">
    <property type="entry name" value="SH2 domain"/>
    <property type="match status" value="1"/>
</dbReference>
<reference evidence="18" key="2">
    <citation type="submission" date="2025-08" db="UniProtKB">
        <authorList>
            <consortium name="Ensembl"/>
        </authorList>
    </citation>
    <scope>IDENTIFICATION</scope>
</reference>
<dbReference type="InterPro" id="IPR020635">
    <property type="entry name" value="Tyr_kinase_cat_dom"/>
</dbReference>
<dbReference type="InterPro" id="IPR017441">
    <property type="entry name" value="Protein_kinase_ATP_BS"/>
</dbReference>
<evidence type="ECO:0000256" key="14">
    <source>
        <dbReference type="PIRSR" id="PIRSR000636-2"/>
    </source>
</evidence>
<evidence type="ECO:0000313" key="19">
    <source>
        <dbReference type="Proteomes" id="UP000694558"/>
    </source>
</evidence>
<dbReference type="InterPro" id="IPR041381">
    <property type="entry name" value="JAK1-3/TYK2_PHL_dom"/>
</dbReference>
<feature type="binding site" evidence="14">
    <location>
        <position position="794"/>
    </location>
    <ligand>
        <name>ATP</name>
        <dbReference type="ChEBI" id="CHEBI:30616"/>
    </ligand>
</feature>
<dbReference type="GO" id="GO:0002250">
    <property type="term" value="P:adaptive immune response"/>
    <property type="evidence" value="ECO:0007669"/>
    <property type="project" value="UniProtKB-KW"/>
</dbReference>
<dbReference type="PANTHER" id="PTHR45807:SF3">
    <property type="entry name" value="TYROSINE-PROTEIN KINASE JAK3"/>
    <property type="match status" value="1"/>
</dbReference>
<feature type="domain" description="Protein kinase" evidence="16">
    <location>
        <begin position="761"/>
        <end position="1034"/>
    </location>
</feature>
<dbReference type="FunFam" id="1.10.510.10:FF:000114">
    <property type="entry name" value="Tyrosine-protein kinase JAK2"/>
    <property type="match status" value="1"/>
</dbReference>